<dbReference type="KEGG" id="xyk:GT347_08365"/>
<accession>A0A857J585</accession>
<keyword evidence="3" id="KW-1185">Reference proteome</keyword>
<dbReference type="Proteomes" id="UP000464787">
    <property type="component" value="Chromosome"/>
</dbReference>
<proteinExistence type="predicted"/>
<dbReference type="InterPro" id="IPR018968">
    <property type="entry name" value="Phasin"/>
</dbReference>
<gene>
    <name evidence="2" type="primary">phaP</name>
    <name evidence="2" type="ORF">GT347_08365</name>
</gene>
<dbReference type="NCBIfam" id="TIGR01841">
    <property type="entry name" value="phasin"/>
    <property type="match status" value="1"/>
</dbReference>
<sequence>MNATPEQIAAASKANVETIFNLTSKAFEGLEQLINLNLTASRAALADAAAHTQALLSAKDAQEMLALQASALQPIAEKTAAYSRHLYDIASAAGAEVGKTVETKSAEAQKTISSLVDAASRNAPAGSETAVAVMKSAVAAANNVADSLQKAARQASDMMEANVNTLSAQAASAARTASSATTAAARKRA</sequence>
<evidence type="ECO:0000313" key="3">
    <source>
        <dbReference type="Proteomes" id="UP000464787"/>
    </source>
</evidence>
<evidence type="ECO:0000259" key="1">
    <source>
        <dbReference type="Pfam" id="PF09361"/>
    </source>
</evidence>
<dbReference type="RefSeq" id="WP_160551525.1">
    <property type="nucleotide sequence ID" value="NZ_CP047650.1"/>
</dbReference>
<reference evidence="2 3" key="1">
    <citation type="submission" date="2020-01" db="EMBL/GenBank/DDBJ databases">
        <title>Genome sequencing of strain KACC 21265.</title>
        <authorList>
            <person name="Heo J."/>
            <person name="Kim S.-J."/>
            <person name="Kim J.-S."/>
            <person name="Hong S.-B."/>
            <person name="Kwon S.-W."/>
        </authorList>
    </citation>
    <scope>NUCLEOTIDE SEQUENCE [LARGE SCALE GENOMIC DNA]</scope>
    <source>
        <strain evidence="2 3">KACC 21265</strain>
    </source>
</reference>
<dbReference type="AlphaFoldDB" id="A0A857J585"/>
<dbReference type="Pfam" id="PF09361">
    <property type="entry name" value="Phasin_2"/>
    <property type="match status" value="1"/>
</dbReference>
<evidence type="ECO:0000313" key="2">
    <source>
        <dbReference type="EMBL" id="QHI98008.1"/>
    </source>
</evidence>
<organism evidence="2 3">
    <name type="scientific">Xylophilus rhododendri</name>
    <dbReference type="NCBI Taxonomy" id="2697032"/>
    <lineage>
        <taxon>Bacteria</taxon>
        <taxon>Pseudomonadati</taxon>
        <taxon>Pseudomonadota</taxon>
        <taxon>Betaproteobacteria</taxon>
        <taxon>Burkholderiales</taxon>
        <taxon>Xylophilus</taxon>
    </lineage>
</organism>
<name>A0A857J585_9BURK</name>
<protein>
    <submittedName>
        <fullName evidence="2">TIGR01841 family phasin</fullName>
    </submittedName>
</protein>
<dbReference type="EMBL" id="CP047650">
    <property type="protein sequence ID" value="QHI98008.1"/>
    <property type="molecule type" value="Genomic_DNA"/>
</dbReference>
<feature type="domain" description="Phasin" evidence="1">
    <location>
        <begin position="6"/>
        <end position="103"/>
    </location>
</feature>
<dbReference type="InterPro" id="IPR010127">
    <property type="entry name" value="Phasin_subfam-1"/>
</dbReference>